<keyword evidence="1" id="KW-0472">Membrane</keyword>
<proteinExistence type="predicted"/>
<feature type="transmembrane region" description="Helical" evidence="1">
    <location>
        <begin position="16"/>
        <end position="38"/>
    </location>
</feature>
<sequence length="177" mass="20566">MFTYFKKWNTLRNQLLVVYLIVMFTVLFIVSTITYILVEDLLQDNAEEQIKQTVLESSGRYDSLFEQLNMVTKQIITNEDVQEVLLKESQGKMTSFNGRQSLINTTNLIQANADGIYSFEIYNNEYQRIIPIDSTLLLDRIDPRWIIRANEEGGRLIWLGVDPLDQNYFLVGGGRLI</sequence>
<dbReference type="eggNOG" id="COG2972">
    <property type="taxonomic scope" value="Bacteria"/>
</dbReference>
<accession>W4VHG9</accession>
<evidence type="ECO:0000256" key="1">
    <source>
        <dbReference type="SAM" id="Phobius"/>
    </source>
</evidence>
<evidence type="ECO:0000313" key="3">
    <source>
        <dbReference type="Proteomes" id="UP000019102"/>
    </source>
</evidence>
<dbReference type="STRING" id="1298598.JCM21714_1187"/>
<keyword evidence="1" id="KW-1133">Transmembrane helix</keyword>
<keyword evidence="1" id="KW-0812">Transmembrane</keyword>
<dbReference type="RefSeq" id="WP_235182605.1">
    <property type="nucleotide sequence ID" value="NZ_BAVS01000003.1"/>
</dbReference>
<dbReference type="AlphaFoldDB" id="W4VHG9"/>
<dbReference type="Proteomes" id="UP000019102">
    <property type="component" value="Unassembled WGS sequence"/>
</dbReference>
<keyword evidence="2" id="KW-0418">Kinase</keyword>
<keyword evidence="2" id="KW-0808">Transferase</keyword>
<gene>
    <name evidence="2" type="ORF">JCM21714_1187</name>
</gene>
<dbReference type="EMBL" id="BAVS01000003">
    <property type="protein sequence ID" value="GAE92204.1"/>
    <property type="molecule type" value="Genomic_DNA"/>
</dbReference>
<dbReference type="GO" id="GO:0016301">
    <property type="term" value="F:kinase activity"/>
    <property type="evidence" value="ECO:0007669"/>
    <property type="project" value="UniProtKB-KW"/>
</dbReference>
<comment type="caution">
    <text evidence="2">The sequence shown here is derived from an EMBL/GenBank/DDBJ whole genome shotgun (WGS) entry which is preliminary data.</text>
</comment>
<reference evidence="2 3" key="1">
    <citation type="journal article" date="2014" name="Genome Announc.">
        <title>Draft Genome Sequence of the Boron-Tolerant and Moderately Halotolerant Bacterium Gracilibacillus boraciitolerans JCM 21714T.</title>
        <authorList>
            <person name="Ahmed I."/>
            <person name="Oshima K."/>
            <person name="Suda W."/>
            <person name="Kitamura K."/>
            <person name="Iida T."/>
            <person name="Ohmori Y."/>
            <person name="Fujiwara T."/>
            <person name="Hattori M."/>
            <person name="Ohkuma M."/>
        </authorList>
    </citation>
    <scope>NUCLEOTIDE SEQUENCE [LARGE SCALE GENOMIC DNA]</scope>
    <source>
        <strain evidence="2 3">JCM 21714</strain>
    </source>
</reference>
<protein>
    <submittedName>
        <fullName evidence="2">Two-component sensor histidine kinase</fullName>
    </submittedName>
</protein>
<evidence type="ECO:0000313" key="2">
    <source>
        <dbReference type="EMBL" id="GAE92204.1"/>
    </source>
</evidence>
<keyword evidence="3" id="KW-1185">Reference proteome</keyword>
<organism evidence="2 3">
    <name type="scientific">Gracilibacillus boraciitolerans JCM 21714</name>
    <dbReference type="NCBI Taxonomy" id="1298598"/>
    <lineage>
        <taxon>Bacteria</taxon>
        <taxon>Bacillati</taxon>
        <taxon>Bacillota</taxon>
        <taxon>Bacilli</taxon>
        <taxon>Bacillales</taxon>
        <taxon>Bacillaceae</taxon>
        <taxon>Gracilibacillus</taxon>
    </lineage>
</organism>
<name>W4VHG9_9BACI</name>